<feature type="compositionally biased region" description="Low complexity" evidence="5">
    <location>
        <begin position="496"/>
        <end position="511"/>
    </location>
</feature>
<comment type="caution">
    <text evidence="6">The sequence shown here is derived from an EMBL/GenBank/DDBJ whole genome shotgun (WGS) entry which is preliminary data.</text>
</comment>
<feature type="compositionally biased region" description="Basic and acidic residues" evidence="5">
    <location>
        <begin position="484"/>
        <end position="495"/>
    </location>
</feature>
<dbReference type="EMBL" id="SPLM01000109">
    <property type="protein sequence ID" value="TMW59266.1"/>
    <property type="molecule type" value="Genomic_DNA"/>
</dbReference>
<evidence type="ECO:0000313" key="7">
    <source>
        <dbReference type="Proteomes" id="UP000794436"/>
    </source>
</evidence>
<sequence length="532" mass="57599">MTSLTWPFASFNMVSTRFLVYLTALAASSVVVDAWLPPLVAKGNKFFDSDSGEEFRIKGMAYYPRPNSGELAGVTGYDWTTDDHEDVWGPHLEVMKDLGVNTVRLYSVDPNRPHDKFMCAASEAGIYVIVGMVAPCENCAVPDLAPPSCYPSELFTRVQMIYNAFAVYDNVLGFSVGNENNMPTAKDDTGTLSAPCVKALLRDTKAYASSCAGDIRQVPIGLDLADITPREQWIQYYDCVAEEDINTSADWLGFNPYVECDPVKHTSYEQSTGLQKLMSDYKAVNYSQPIMFGEFGCNKGANTVDGYENQRSFLDAKWMNEEAEMTAEIVGGNVFEFSTEIANLANEKKISKKADPGNYGVGYFDPATCDNDKTVCEFTPYPEYENLKKAYTTTKASTNKLDDFKPTRNVVLTCPKGMSVDLPKAPDVEKLACYTAQPVCSGKKSNNGDKSIKGRRKDTRLTPGITLKDSGSDGGDSPGTVHADSGKDGEGDDAKPGSASSKTPAPSAASRMAALPALVSVASAVVALVVVA</sequence>
<evidence type="ECO:0000256" key="2">
    <source>
        <dbReference type="ARBA" id="ARBA00022729"/>
    </source>
</evidence>
<evidence type="ECO:0000256" key="4">
    <source>
        <dbReference type="ARBA" id="ARBA00023180"/>
    </source>
</evidence>
<dbReference type="SUPFAM" id="SSF51445">
    <property type="entry name" value="(Trans)glycosidases"/>
    <property type="match status" value="1"/>
</dbReference>
<dbReference type="InterPro" id="IPR017853">
    <property type="entry name" value="GH"/>
</dbReference>
<dbReference type="GO" id="GO:0042124">
    <property type="term" value="F:1,3-beta-glucanosyltransferase activity"/>
    <property type="evidence" value="ECO:0007669"/>
    <property type="project" value="TreeGrafter"/>
</dbReference>
<evidence type="ECO:0000256" key="3">
    <source>
        <dbReference type="ARBA" id="ARBA00023157"/>
    </source>
</evidence>
<protein>
    <recommendedName>
        <fullName evidence="8">1,3-beta-glucanosyltransferase</fullName>
    </recommendedName>
</protein>
<keyword evidence="7" id="KW-1185">Reference proteome</keyword>
<organism evidence="6 7">
    <name type="scientific">Pythium oligandrum</name>
    <name type="common">Mycoparasitic fungus</name>
    <dbReference type="NCBI Taxonomy" id="41045"/>
    <lineage>
        <taxon>Eukaryota</taxon>
        <taxon>Sar</taxon>
        <taxon>Stramenopiles</taxon>
        <taxon>Oomycota</taxon>
        <taxon>Peronosporomycetes</taxon>
        <taxon>Pythiales</taxon>
        <taxon>Pythiaceae</taxon>
        <taxon>Pythium</taxon>
    </lineage>
</organism>
<evidence type="ECO:0000313" key="6">
    <source>
        <dbReference type="EMBL" id="TMW59266.1"/>
    </source>
</evidence>
<dbReference type="GO" id="GO:0005886">
    <property type="term" value="C:plasma membrane"/>
    <property type="evidence" value="ECO:0007669"/>
    <property type="project" value="TreeGrafter"/>
</dbReference>
<dbReference type="InterPro" id="IPR004886">
    <property type="entry name" value="Glucanosyltransferase"/>
</dbReference>
<reference evidence="6" key="1">
    <citation type="submission" date="2019-03" db="EMBL/GenBank/DDBJ databases">
        <title>Long read genome sequence of the mycoparasitic Pythium oligandrum ATCC 38472 isolated from sugarbeet rhizosphere.</title>
        <authorList>
            <person name="Gaulin E."/>
        </authorList>
    </citation>
    <scope>NUCLEOTIDE SEQUENCE</scope>
    <source>
        <strain evidence="6">ATCC 38472_TT</strain>
    </source>
</reference>
<comment type="similarity">
    <text evidence="1">Belongs to the glycosyl hydrolase 72 family.</text>
</comment>
<gene>
    <name evidence="6" type="ORF">Poli38472_004335</name>
</gene>
<feature type="region of interest" description="Disordered" evidence="5">
    <location>
        <begin position="444"/>
        <end position="511"/>
    </location>
</feature>
<dbReference type="OrthoDB" id="421038at2759"/>
<dbReference type="AlphaFoldDB" id="A0A8K1FEC2"/>
<proteinExistence type="inferred from homology"/>
<dbReference type="Proteomes" id="UP000794436">
    <property type="component" value="Unassembled WGS sequence"/>
</dbReference>
<name>A0A8K1FEC2_PYTOL</name>
<evidence type="ECO:0000256" key="5">
    <source>
        <dbReference type="SAM" id="MobiDB-lite"/>
    </source>
</evidence>
<keyword evidence="2" id="KW-0732">Signal</keyword>
<keyword evidence="3" id="KW-1015">Disulfide bond</keyword>
<dbReference type="PANTHER" id="PTHR31468">
    <property type="entry name" value="1,3-BETA-GLUCANOSYLTRANSFERASE GAS1"/>
    <property type="match status" value="1"/>
</dbReference>
<keyword evidence="4" id="KW-0325">Glycoprotein</keyword>
<evidence type="ECO:0008006" key="8">
    <source>
        <dbReference type="Google" id="ProtNLM"/>
    </source>
</evidence>
<evidence type="ECO:0000256" key="1">
    <source>
        <dbReference type="ARBA" id="ARBA00007528"/>
    </source>
</evidence>
<dbReference type="Gene3D" id="3.20.20.80">
    <property type="entry name" value="Glycosidases"/>
    <property type="match status" value="1"/>
</dbReference>
<dbReference type="Pfam" id="PF03198">
    <property type="entry name" value="Glyco_hydro_72"/>
    <property type="match status" value="1"/>
</dbReference>
<dbReference type="GO" id="GO:0034411">
    <property type="term" value="P:cell wall (1-&gt;3)-beta-D-glucan biosynthetic process"/>
    <property type="evidence" value="ECO:0007669"/>
    <property type="project" value="TreeGrafter"/>
</dbReference>
<accession>A0A8K1FEC2</accession>
<dbReference type="PANTHER" id="PTHR31468:SF2">
    <property type="entry name" value="1,3-BETA-GLUCANOSYLTRANSFERASE GAS1"/>
    <property type="match status" value="1"/>
</dbReference>